<dbReference type="InterPro" id="IPR051790">
    <property type="entry name" value="Cytochrome_c-biogenesis_DsbD"/>
</dbReference>
<feature type="transmembrane region" description="Helical" evidence="6">
    <location>
        <begin position="73"/>
        <end position="93"/>
    </location>
</feature>
<reference evidence="8 9" key="1">
    <citation type="submission" date="2018-03" db="EMBL/GenBank/DDBJ databases">
        <title>Draft genome of Deinococcus sp. OD32.</title>
        <authorList>
            <person name="Wang X.-P."/>
            <person name="Du Z.-J."/>
        </authorList>
    </citation>
    <scope>NUCLEOTIDE SEQUENCE [LARGE SCALE GENOMIC DNA]</scope>
    <source>
        <strain evidence="8 9">OD32</strain>
    </source>
</reference>
<accession>A0A2T3W4E3</accession>
<protein>
    <submittedName>
        <fullName evidence="8">Cytochrome C biogenesis protein CcmH</fullName>
    </submittedName>
</protein>
<dbReference type="PANTHER" id="PTHR31272:SF4">
    <property type="entry name" value="CYTOCHROME C-TYPE BIOGENESIS PROTEIN HI_1454-RELATED"/>
    <property type="match status" value="1"/>
</dbReference>
<dbReference type="Pfam" id="PF02683">
    <property type="entry name" value="DsbD_TM"/>
    <property type="match status" value="1"/>
</dbReference>
<dbReference type="OrthoDB" id="9803065at2"/>
<evidence type="ECO:0000256" key="3">
    <source>
        <dbReference type="ARBA" id="ARBA00022692"/>
    </source>
</evidence>
<dbReference type="InterPro" id="IPR003834">
    <property type="entry name" value="Cyt_c_assmbl_TM_dom"/>
</dbReference>
<evidence type="ECO:0000256" key="6">
    <source>
        <dbReference type="SAM" id="Phobius"/>
    </source>
</evidence>
<evidence type="ECO:0000256" key="5">
    <source>
        <dbReference type="ARBA" id="ARBA00023136"/>
    </source>
</evidence>
<dbReference type="EMBL" id="PYSV01000020">
    <property type="protein sequence ID" value="PTA66761.1"/>
    <property type="molecule type" value="Genomic_DNA"/>
</dbReference>
<evidence type="ECO:0000256" key="4">
    <source>
        <dbReference type="ARBA" id="ARBA00022989"/>
    </source>
</evidence>
<name>A0A2T3W4E3_9DEIO</name>
<sequence length="225" mass="23803">MIPTFTLAFLAGLLSCLSPCVLPLLPSYVGILGGSRSPLWRALGFITGFTLVFLALGASASYLGAWLAPHKILLGRLGGVMMVIFGLFMLGLIRPQFLMRDYRRGLGPGRASGPLALGVAFGFGWSPCIGPVLGSVLALAASSTSLPTGVALLGAYSLGLAVPFMLIALLWQRVNLRALNRHSVAMERLGGVVLVMMGVLMVTGQFTRLASFALQVMPTWLQGRL</sequence>
<gene>
    <name evidence="8" type="ORF">C8263_16140</name>
</gene>
<feature type="transmembrane region" description="Helical" evidence="6">
    <location>
        <begin position="6"/>
        <end position="31"/>
    </location>
</feature>
<evidence type="ECO:0000259" key="7">
    <source>
        <dbReference type="Pfam" id="PF02683"/>
    </source>
</evidence>
<feature type="transmembrane region" description="Helical" evidence="6">
    <location>
        <begin position="150"/>
        <end position="171"/>
    </location>
</feature>
<feature type="domain" description="Cytochrome C biogenesis protein transmembrane" evidence="7">
    <location>
        <begin position="6"/>
        <end position="202"/>
    </location>
</feature>
<evidence type="ECO:0000256" key="2">
    <source>
        <dbReference type="ARBA" id="ARBA00006143"/>
    </source>
</evidence>
<keyword evidence="3 6" id="KW-0812">Transmembrane</keyword>
<keyword evidence="5 6" id="KW-0472">Membrane</keyword>
<dbReference type="PANTHER" id="PTHR31272">
    <property type="entry name" value="CYTOCHROME C-TYPE BIOGENESIS PROTEIN HI_1454-RELATED"/>
    <property type="match status" value="1"/>
</dbReference>
<organism evidence="8 9">
    <name type="scientific">Deinococcus arcticus</name>
    <dbReference type="NCBI Taxonomy" id="2136176"/>
    <lineage>
        <taxon>Bacteria</taxon>
        <taxon>Thermotogati</taxon>
        <taxon>Deinococcota</taxon>
        <taxon>Deinococci</taxon>
        <taxon>Deinococcales</taxon>
        <taxon>Deinococcaceae</taxon>
        <taxon>Deinococcus</taxon>
    </lineage>
</organism>
<feature type="transmembrane region" description="Helical" evidence="6">
    <location>
        <begin position="114"/>
        <end position="138"/>
    </location>
</feature>
<feature type="transmembrane region" description="Helical" evidence="6">
    <location>
        <begin position="43"/>
        <end position="67"/>
    </location>
</feature>
<proteinExistence type="inferred from homology"/>
<feature type="transmembrane region" description="Helical" evidence="6">
    <location>
        <begin position="192"/>
        <end position="217"/>
    </location>
</feature>
<evidence type="ECO:0000256" key="1">
    <source>
        <dbReference type="ARBA" id="ARBA00004141"/>
    </source>
</evidence>
<dbReference type="GO" id="GO:0016020">
    <property type="term" value="C:membrane"/>
    <property type="evidence" value="ECO:0007669"/>
    <property type="project" value="UniProtKB-SubCell"/>
</dbReference>
<keyword evidence="9" id="KW-1185">Reference proteome</keyword>
<comment type="caution">
    <text evidence="8">The sequence shown here is derived from an EMBL/GenBank/DDBJ whole genome shotgun (WGS) entry which is preliminary data.</text>
</comment>
<evidence type="ECO:0000313" key="8">
    <source>
        <dbReference type="EMBL" id="PTA66761.1"/>
    </source>
</evidence>
<comment type="similarity">
    <text evidence="2">Belongs to the DsbD family.</text>
</comment>
<dbReference type="RefSeq" id="WP_107139176.1">
    <property type="nucleotide sequence ID" value="NZ_PYSV01000020.1"/>
</dbReference>
<comment type="subcellular location">
    <subcellularLocation>
        <location evidence="1">Membrane</location>
        <topology evidence="1">Multi-pass membrane protein</topology>
    </subcellularLocation>
</comment>
<dbReference type="GO" id="GO:0017004">
    <property type="term" value="P:cytochrome complex assembly"/>
    <property type="evidence" value="ECO:0007669"/>
    <property type="project" value="InterPro"/>
</dbReference>
<evidence type="ECO:0000313" key="9">
    <source>
        <dbReference type="Proteomes" id="UP000240317"/>
    </source>
</evidence>
<dbReference type="AlphaFoldDB" id="A0A2T3W4E3"/>
<dbReference type="Proteomes" id="UP000240317">
    <property type="component" value="Unassembled WGS sequence"/>
</dbReference>
<keyword evidence="4 6" id="KW-1133">Transmembrane helix</keyword>